<name>A0A7T1WRV8_9ACTN</name>
<dbReference type="EMBL" id="CP048882">
    <property type="protein sequence ID" value="QPP05095.1"/>
    <property type="molecule type" value="Genomic_DNA"/>
</dbReference>
<accession>A0A7T1WRV8</accession>
<feature type="region of interest" description="Disordered" evidence="1">
    <location>
        <begin position="122"/>
        <end position="238"/>
    </location>
</feature>
<dbReference type="RefSeq" id="WP_197348592.1">
    <property type="nucleotide sequence ID" value="NZ_CP048882.1"/>
</dbReference>
<feature type="compositionally biased region" description="Pro residues" evidence="1">
    <location>
        <begin position="151"/>
        <end position="177"/>
    </location>
</feature>
<evidence type="ECO:0000256" key="1">
    <source>
        <dbReference type="SAM" id="MobiDB-lite"/>
    </source>
</evidence>
<feature type="compositionally biased region" description="Acidic residues" evidence="1">
    <location>
        <begin position="124"/>
        <end position="134"/>
    </location>
</feature>
<dbReference type="PROSITE" id="PS51257">
    <property type="entry name" value="PROKAR_LIPOPROTEIN"/>
    <property type="match status" value="1"/>
</dbReference>
<evidence type="ECO:0000313" key="2">
    <source>
        <dbReference type="EMBL" id="QPP05095.1"/>
    </source>
</evidence>
<dbReference type="Proteomes" id="UP000595046">
    <property type="component" value="Chromosome"/>
</dbReference>
<evidence type="ECO:0000313" key="3">
    <source>
        <dbReference type="Proteomes" id="UP000595046"/>
    </source>
</evidence>
<feature type="compositionally biased region" description="Low complexity" evidence="1">
    <location>
        <begin position="209"/>
        <end position="237"/>
    </location>
</feature>
<proteinExistence type="predicted"/>
<feature type="region of interest" description="Disordered" evidence="1">
    <location>
        <begin position="80"/>
        <end position="110"/>
    </location>
</feature>
<feature type="compositionally biased region" description="Low complexity" evidence="1">
    <location>
        <begin position="191"/>
        <end position="201"/>
    </location>
</feature>
<dbReference type="KEGG" id="sbat:G4Z16_00350"/>
<gene>
    <name evidence="2" type="ORF">G4Z16_00350</name>
</gene>
<protein>
    <submittedName>
        <fullName evidence="2">Uncharacterized protein</fullName>
    </submittedName>
</protein>
<sequence>MRWLALEAGDAATWGSTVVTFGMACYAIAQGMSQRRDLRRQNELQAETSQLLRRQIETAERRTLVMEDVLFRISAVAWPAAPDSSRRRPAAVQEPEPSFDGGQPPPPRYSRDEVVRAAAVPDEAVPEDADEPDPEPPYSTGSAGPPGGYGSPPPSTGPAGPPGGYGSPPPSTGPAGPPGGYGSQQWPPPAQQQRGPVPVGGAPAGGSPAGSQDPFTASWSLAAAPPLSVPPQQQAPAGPWRIERLGRHSFALRNTGNKTLTGVRVGRANLPSSARGVPENSVVWPGETTEFLMAAERGQPLPGTVAVSWDGQPVEVHVPIPPG</sequence>
<reference evidence="3" key="1">
    <citation type="submission" date="2020-02" db="EMBL/GenBank/DDBJ databases">
        <title>Streptomyces sp. ASO4wet.</title>
        <authorList>
            <person name="Risdian C."/>
            <person name="Landwehr W."/>
            <person name="Schupp P."/>
            <person name="Wink J."/>
        </authorList>
    </citation>
    <scope>NUCLEOTIDE SEQUENCE [LARGE SCALE GENOMIC DNA]</scope>
    <source>
        <strain evidence="3">ASO4wet</strain>
    </source>
</reference>
<organism evidence="2 3">
    <name type="scientific">Streptomyces bathyalis</name>
    <dbReference type="NCBI Taxonomy" id="2710756"/>
    <lineage>
        <taxon>Bacteria</taxon>
        <taxon>Bacillati</taxon>
        <taxon>Actinomycetota</taxon>
        <taxon>Actinomycetes</taxon>
        <taxon>Kitasatosporales</taxon>
        <taxon>Streptomycetaceae</taxon>
        <taxon>Streptomyces</taxon>
    </lineage>
</organism>
<keyword evidence="3" id="KW-1185">Reference proteome</keyword>
<dbReference type="AlphaFoldDB" id="A0A7T1WRV8"/>